<name>A0ABX1ZEH1_9BACL</name>
<proteinExistence type="predicted"/>
<dbReference type="Pfam" id="PF10934">
    <property type="entry name" value="Sheath_initiator"/>
    <property type="match status" value="1"/>
</dbReference>
<comment type="caution">
    <text evidence="1">The sequence shown here is derived from an EMBL/GenBank/DDBJ whole genome shotgun (WGS) entry which is preliminary data.</text>
</comment>
<evidence type="ECO:0000313" key="2">
    <source>
        <dbReference type="Proteomes" id="UP000618579"/>
    </source>
</evidence>
<dbReference type="InterPro" id="IPR020288">
    <property type="entry name" value="Sheath_initiator"/>
</dbReference>
<dbReference type="SUPFAM" id="SSF160719">
    <property type="entry name" value="gpW/gp25-like"/>
    <property type="match status" value="1"/>
</dbReference>
<dbReference type="Gene3D" id="3.10.450.40">
    <property type="match status" value="1"/>
</dbReference>
<protein>
    <submittedName>
        <fullName evidence="1">DUF2634 domain-containing protein</fullName>
    </submittedName>
</protein>
<sequence>MALSPLKSPESPRAVKVTRVIGPSKTYEIFGPPYEVGGVIDGSAAIRQFIRKAIATARSRFMIYNSQYGCEIADLIGQDTPMELLQAEVPRIIREALIYDDRINNVSNFVLGRAGDQLSVSFDVTTSEGVIKEGVVI</sequence>
<dbReference type="EMBL" id="WHNZ01000004">
    <property type="protein sequence ID" value="NOU98490.1"/>
    <property type="molecule type" value="Genomic_DNA"/>
</dbReference>
<accession>A0ABX1ZEH1</accession>
<dbReference type="RefSeq" id="WP_171681379.1">
    <property type="nucleotide sequence ID" value="NZ_WHNZ01000004.1"/>
</dbReference>
<dbReference type="Proteomes" id="UP000618579">
    <property type="component" value="Unassembled WGS sequence"/>
</dbReference>
<reference evidence="1 2" key="1">
    <citation type="submission" date="2019-10" db="EMBL/GenBank/DDBJ databases">
        <title>Description of Paenibacillus pedi sp. nov.</title>
        <authorList>
            <person name="Carlier A."/>
            <person name="Qi S."/>
        </authorList>
    </citation>
    <scope>NUCLEOTIDE SEQUENCE [LARGE SCALE GENOMIC DNA]</scope>
    <source>
        <strain evidence="1 2">LMG 31457</strain>
    </source>
</reference>
<gene>
    <name evidence="1" type="ORF">GC097_00420</name>
</gene>
<evidence type="ECO:0000313" key="1">
    <source>
        <dbReference type="EMBL" id="NOU98490.1"/>
    </source>
</evidence>
<keyword evidence="2" id="KW-1185">Reference proteome</keyword>
<organism evidence="1 2">
    <name type="scientific">Paenibacillus planticolens</name>
    <dbReference type="NCBI Taxonomy" id="2654976"/>
    <lineage>
        <taxon>Bacteria</taxon>
        <taxon>Bacillati</taxon>
        <taxon>Bacillota</taxon>
        <taxon>Bacilli</taxon>
        <taxon>Bacillales</taxon>
        <taxon>Paenibacillaceae</taxon>
        <taxon>Paenibacillus</taxon>
    </lineage>
</organism>